<feature type="region of interest" description="Disordered" evidence="1">
    <location>
        <begin position="850"/>
        <end position="904"/>
    </location>
</feature>
<protein>
    <submittedName>
        <fullName evidence="2">Uncharacterized protein</fullName>
    </submittedName>
</protein>
<reference evidence="2 3" key="1">
    <citation type="submission" date="2022-12" db="EMBL/GenBank/DDBJ databases">
        <title>Genomic features and morphological characterization of a novel Knufia sp. strain isolated from spacecraft assembly facility.</title>
        <authorList>
            <person name="Teixeira M."/>
            <person name="Chander A.M."/>
            <person name="Stajich J.E."/>
            <person name="Venkateswaran K."/>
        </authorList>
    </citation>
    <scope>NUCLEOTIDE SEQUENCE [LARGE SCALE GENOMIC DNA]</scope>
    <source>
        <strain evidence="2 3">FJI-L2-BK-P2</strain>
    </source>
</reference>
<organism evidence="2 3">
    <name type="scientific">Knufia fluminis</name>
    <dbReference type="NCBI Taxonomy" id="191047"/>
    <lineage>
        <taxon>Eukaryota</taxon>
        <taxon>Fungi</taxon>
        <taxon>Dikarya</taxon>
        <taxon>Ascomycota</taxon>
        <taxon>Pezizomycotina</taxon>
        <taxon>Eurotiomycetes</taxon>
        <taxon>Chaetothyriomycetidae</taxon>
        <taxon>Chaetothyriales</taxon>
        <taxon>Trichomeriaceae</taxon>
        <taxon>Knufia</taxon>
    </lineage>
</organism>
<accession>A0AAN8E846</accession>
<evidence type="ECO:0000313" key="3">
    <source>
        <dbReference type="Proteomes" id="UP001316803"/>
    </source>
</evidence>
<evidence type="ECO:0000256" key="1">
    <source>
        <dbReference type="SAM" id="MobiDB-lite"/>
    </source>
</evidence>
<dbReference type="Proteomes" id="UP001316803">
    <property type="component" value="Unassembled WGS sequence"/>
</dbReference>
<comment type="caution">
    <text evidence="2">The sequence shown here is derived from an EMBL/GenBank/DDBJ whole genome shotgun (WGS) entry which is preliminary data.</text>
</comment>
<proteinExistence type="predicted"/>
<gene>
    <name evidence="2" type="ORF">OHC33_010478</name>
</gene>
<dbReference type="PROSITE" id="PS51257">
    <property type="entry name" value="PROKAR_LIPOPROTEIN"/>
    <property type="match status" value="1"/>
</dbReference>
<name>A0AAN8E846_9EURO</name>
<keyword evidence="3" id="KW-1185">Reference proteome</keyword>
<feature type="region of interest" description="Disordered" evidence="1">
    <location>
        <begin position="806"/>
        <end position="828"/>
    </location>
</feature>
<feature type="compositionally biased region" description="Polar residues" evidence="1">
    <location>
        <begin position="857"/>
        <end position="867"/>
    </location>
</feature>
<dbReference type="EMBL" id="JAKLMC020000047">
    <property type="protein sequence ID" value="KAK5948444.1"/>
    <property type="molecule type" value="Genomic_DNA"/>
</dbReference>
<evidence type="ECO:0000313" key="2">
    <source>
        <dbReference type="EMBL" id="KAK5948444.1"/>
    </source>
</evidence>
<dbReference type="AlphaFoldDB" id="A0AAN8E846"/>
<sequence length="904" mass="101431">MSKGYPEGEMTPTSLDPGDLQSYNLFSQACADSDCVLYLANIERRISGPTCGDKTYSRGEEYYISEVYDDYTTVRLFNASGGCVGNAQCMDHISFLNEDVYSIDRYPDEEEKDEDDDPYHRSGYRDQYGNYNYDDSPDATHYYRDTILLLIQEKLVAYLLVRNLWTDNRSIRAKWVTDAFDLWQRSQSQKTYQHWLQLSKLMIAKLGNNQVSYPYSSRNNTSDEKVDLQAIVDTALQVSNTDSIEILRQALPLLVSSTGELSTTDISTMAKLCATLGFTSELKNTVREIFRRTKNVSIHLNLLCKFCESYLRSRHPQNEHYARDMPAGWILDASRSRETEDEGDLLDWALTGLSEAVEHTDLDVVLMPSDFINLLSFATGDFRNFVVRICLRSIRKPDIPLWRAFRVSKYFASETSTDVQHRSIASAAFEVTLPLLQKEEFNGSTLKEIIGELTQIDSALIKEVVRVLLTSQQMHMPNSLPSRCISSIPDLVQVTSEDPVSGPSISIFVTVMLAAYLACDVGTEPRHTYNDLRRPGVRCNPSCQICITLNGFLGNASERKFVSHRWKATTERAHAEQQIKNQIPNHKEVLRQSTGPAPGSTTHQLYLEEIDEKYKREHQAWRQRLKQFSETVDKVLKLQPRRASQQAFGTLHDTIVKHDALKAKTFLRDATKQSLASYHFKLPESEVPMEHTSQQLQLMIENCGGSISPLSRPGADKVVRIIASKGSVAGFRERLAMEHDAIQAYEQDHVPVTTICESDLEAFIDQCWYNSLVERLNISQAADLAPLSASSNEQSTGVQTDVPQIPTALAHDPSGTTLPGSGFDPSVKDNVLKRKADDISRGPLTDLANLGVLRGEQMTSSTQSSDDAGSGQKRPKTTADQSSAVSEKENEKGVRSGIEIVDLT</sequence>
<feature type="region of interest" description="Disordered" evidence="1">
    <location>
        <begin position="108"/>
        <end position="130"/>
    </location>
</feature>
<feature type="compositionally biased region" description="Acidic residues" evidence="1">
    <location>
        <begin position="108"/>
        <end position="117"/>
    </location>
</feature>